<dbReference type="STRING" id="4555.K3XYZ3"/>
<dbReference type="CDD" id="cd06464">
    <property type="entry name" value="ACD_sHsps-like"/>
    <property type="match status" value="1"/>
</dbReference>
<evidence type="ECO:0000256" key="1">
    <source>
        <dbReference type="PROSITE-ProRule" id="PRU00285"/>
    </source>
</evidence>
<dbReference type="PANTHER" id="PTHR46991:SF9">
    <property type="entry name" value="23.6 KDA HEAT SHOCK PROTEIN MITOCHONDRIAL"/>
    <property type="match status" value="1"/>
</dbReference>
<keyword evidence="6" id="KW-1185">Reference proteome</keyword>
<dbReference type="Pfam" id="PF00011">
    <property type="entry name" value="HSP20"/>
    <property type="match status" value="1"/>
</dbReference>
<dbReference type="Proteomes" id="UP000004995">
    <property type="component" value="Unassembled WGS sequence"/>
</dbReference>
<dbReference type="PANTHER" id="PTHR46991">
    <property type="entry name" value="23.5 KDA HEAT SHOCK PROTEIN, MITOCHONDRIAL"/>
    <property type="match status" value="1"/>
</dbReference>
<dbReference type="KEGG" id="sita:101769739"/>
<evidence type="ECO:0000259" key="3">
    <source>
        <dbReference type="PROSITE" id="PS01031"/>
    </source>
</evidence>
<dbReference type="AlphaFoldDB" id="K3XYZ3"/>
<organism evidence="4">
    <name type="scientific">Setaria italica</name>
    <name type="common">Foxtail millet</name>
    <name type="synonym">Panicum italicum</name>
    <dbReference type="NCBI Taxonomy" id="4555"/>
    <lineage>
        <taxon>Eukaryota</taxon>
        <taxon>Viridiplantae</taxon>
        <taxon>Streptophyta</taxon>
        <taxon>Embryophyta</taxon>
        <taxon>Tracheophyta</taxon>
        <taxon>Spermatophyta</taxon>
        <taxon>Magnoliopsida</taxon>
        <taxon>Liliopsida</taxon>
        <taxon>Poales</taxon>
        <taxon>Poaceae</taxon>
        <taxon>PACMAD clade</taxon>
        <taxon>Panicoideae</taxon>
        <taxon>Panicodae</taxon>
        <taxon>Paniceae</taxon>
        <taxon>Cenchrinae</taxon>
        <taxon>Setaria</taxon>
    </lineage>
</organism>
<dbReference type="EMBL" id="AGNK02002273">
    <property type="status" value="NOT_ANNOTATED_CDS"/>
    <property type="molecule type" value="Genomic_DNA"/>
</dbReference>
<dbReference type="RefSeq" id="XP_004964888.1">
    <property type="nucleotide sequence ID" value="XM_004964831.3"/>
</dbReference>
<dbReference type="OMA" id="FREPMKL"/>
<evidence type="ECO:0000313" key="4">
    <source>
        <dbReference type="EMBL" id="RCV20720.1"/>
    </source>
</evidence>
<dbReference type="InterPro" id="IPR044656">
    <property type="entry name" value="HSP14.7/HSP23.5/HSP23.6-like"/>
</dbReference>
<dbReference type="OrthoDB" id="690411at2759"/>
<dbReference type="EnsemblPlants" id="KQL09811">
    <property type="protein sequence ID" value="KQL09811"/>
    <property type="gene ID" value="SETIT_007151mg"/>
</dbReference>
<reference evidence="4" key="2">
    <citation type="submission" date="2015-07" db="EMBL/GenBank/DDBJ databases">
        <authorList>
            <person name="Noorani M."/>
        </authorList>
    </citation>
    <scope>NUCLEOTIDE SEQUENCE</scope>
    <source>
        <strain evidence="4">Yugu1</strain>
    </source>
</reference>
<dbReference type="InterPro" id="IPR002068">
    <property type="entry name" value="A-crystallin/Hsp20_dom"/>
</dbReference>
<reference evidence="5" key="3">
    <citation type="submission" date="2018-08" db="UniProtKB">
        <authorList>
            <consortium name="EnsemblPlants"/>
        </authorList>
    </citation>
    <scope>IDENTIFICATION</scope>
    <source>
        <strain evidence="5">Yugu1</strain>
    </source>
</reference>
<sequence>MASFVVFKGVPLAGLVKELPAAPSVAAANGAPLAGLVKELPAAPSVAFKGVPLAGLKDLPVAPSVSVPGNSDFSARRLLNTKGHYYDDESTTTEEPSGADYSRRALSFSVPKLFSGDALDVFREPMKLTQLLSLMENGGAASRTGYSGHGWWVSKEDDDALQLKVVMPGLGKEHVKVSAEKNILVVKGEGDKNPEDGDDKGLAKYSRRFQLPAEAFKMDQIKAEMNNGVLKVTIPKIKDEERKDVFQIKVE</sequence>
<dbReference type="EMBL" id="CM003531">
    <property type="protein sequence ID" value="RCV20720.1"/>
    <property type="molecule type" value="Genomic_DNA"/>
</dbReference>
<dbReference type="InterPro" id="IPR008978">
    <property type="entry name" value="HSP20-like_chaperone"/>
</dbReference>
<dbReference type="SUPFAM" id="SSF49764">
    <property type="entry name" value="HSP20-like chaperones"/>
    <property type="match status" value="1"/>
</dbReference>
<evidence type="ECO:0000256" key="2">
    <source>
        <dbReference type="RuleBase" id="RU003616"/>
    </source>
</evidence>
<comment type="similarity">
    <text evidence="1 2">Belongs to the small heat shock protein (HSP20) family.</text>
</comment>
<dbReference type="Gene3D" id="2.60.40.790">
    <property type="match status" value="1"/>
</dbReference>
<proteinExistence type="inferred from homology"/>
<dbReference type="Gramene" id="KQL09811">
    <property type="protein sequence ID" value="KQL09811"/>
    <property type="gene ID" value="SETIT_007151mg"/>
</dbReference>
<gene>
    <name evidence="5" type="primary">LOC101769739</name>
    <name evidence="4" type="ORF">SETIT_4G079800v2</name>
</gene>
<dbReference type="GeneID" id="101769739"/>
<dbReference type="PROSITE" id="PS01031">
    <property type="entry name" value="SHSP"/>
    <property type="match status" value="1"/>
</dbReference>
<reference evidence="4 6" key="1">
    <citation type="journal article" date="2012" name="Nat. Biotechnol.">
        <title>Reference genome sequence of the model plant Setaria.</title>
        <authorList>
            <person name="Bennetzen J.L."/>
            <person name="Schmutz J."/>
            <person name="Wang H."/>
            <person name="Percifield R."/>
            <person name="Hawkins J."/>
            <person name="Pontaroli A.C."/>
            <person name="Estep M."/>
            <person name="Feng L."/>
            <person name="Vaughn J.N."/>
            <person name="Grimwood J."/>
            <person name="Jenkins J."/>
            <person name="Barry K."/>
            <person name="Lindquist E."/>
            <person name="Hellsten U."/>
            <person name="Deshpande S."/>
            <person name="Wang X."/>
            <person name="Wu X."/>
            <person name="Mitros T."/>
            <person name="Triplett J."/>
            <person name="Yang X."/>
            <person name="Ye C.Y."/>
            <person name="Mauro-Herrera M."/>
            <person name="Wang L."/>
            <person name="Li P."/>
            <person name="Sharma M."/>
            <person name="Sharma R."/>
            <person name="Ronald P.C."/>
            <person name="Panaud O."/>
            <person name="Kellogg E.A."/>
            <person name="Brutnell T.P."/>
            <person name="Doust A.N."/>
            <person name="Tuskan G.A."/>
            <person name="Rokhsar D."/>
            <person name="Devos K.M."/>
        </authorList>
    </citation>
    <scope>NUCLEOTIDE SEQUENCE [LARGE SCALE GENOMIC DNA]</scope>
    <source>
        <strain evidence="6">cv. Yugu1</strain>
        <strain evidence="4">Yugu1</strain>
    </source>
</reference>
<accession>K3XYZ3</accession>
<evidence type="ECO:0000313" key="5">
    <source>
        <dbReference type="EnsemblPlants" id="KQL09811"/>
    </source>
</evidence>
<evidence type="ECO:0000313" key="6">
    <source>
        <dbReference type="Proteomes" id="UP000004995"/>
    </source>
</evidence>
<feature type="domain" description="SHSP" evidence="3">
    <location>
        <begin position="140"/>
        <end position="251"/>
    </location>
</feature>
<dbReference type="eggNOG" id="KOG0710">
    <property type="taxonomic scope" value="Eukaryota"/>
</dbReference>
<protein>
    <recommendedName>
        <fullName evidence="3">SHSP domain-containing protein</fullName>
    </recommendedName>
</protein>
<name>K3XYZ3_SETIT</name>
<dbReference type="HOGENOM" id="CLU_046737_3_1_1"/>